<dbReference type="RefSeq" id="WP_121003647.1">
    <property type="nucleotide sequence ID" value="NZ_RBXO01000001.1"/>
</dbReference>
<accession>A0A495VVI9</accession>
<feature type="domain" description="DUF397" evidence="1">
    <location>
        <begin position="6"/>
        <end position="56"/>
    </location>
</feature>
<dbReference type="EMBL" id="RBXO01000001">
    <property type="protein sequence ID" value="RKT53406.1"/>
    <property type="molecule type" value="Genomic_DNA"/>
</dbReference>
<reference evidence="2 3" key="1">
    <citation type="submission" date="2018-10" db="EMBL/GenBank/DDBJ databases">
        <title>Sequencing the genomes of 1000 actinobacteria strains.</title>
        <authorList>
            <person name="Klenk H.-P."/>
        </authorList>
    </citation>
    <scope>NUCLEOTIDE SEQUENCE [LARGE SCALE GENOMIC DNA]</scope>
    <source>
        <strain evidence="2 3">DSM 43800</strain>
    </source>
</reference>
<name>A0A495VVI9_9PSEU</name>
<dbReference type="OrthoDB" id="3697313at2"/>
<dbReference type="Proteomes" id="UP000282084">
    <property type="component" value="Unassembled WGS sequence"/>
</dbReference>
<dbReference type="Pfam" id="PF04149">
    <property type="entry name" value="DUF397"/>
    <property type="match status" value="1"/>
</dbReference>
<evidence type="ECO:0000313" key="2">
    <source>
        <dbReference type="EMBL" id="RKT53406.1"/>
    </source>
</evidence>
<dbReference type="InterPro" id="IPR007278">
    <property type="entry name" value="DUF397"/>
</dbReference>
<keyword evidence="3" id="KW-1185">Reference proteome</keyword>
<comment type="caution">
    <text evidence="2">The sequence shown here is derived from an EMBL/GenBank/DDBJ whole genome shotgun (WGS) entry which is preliminary data.</text>
</comment>
<evidence type="ECO:0000259" key="1">
    <source>
        <dbReference type="Pfam" id="PF04149"/>
    </source>
</evidence>
<evidence type="ECO:0000313" key="3">
    <source>
        <dbReference type="Proteomes" id="UP000282084"/>
    </source>
</evidence>
<organism evidence="2 3">
    <name type="scientific">Saccharothrix australiensis</name>
    <dbReference type="NCBI Taxonomy" id="2072"/>
    <lineage>
        <taxon>Bacteria</taxon>
        <taxon>Bacillati</taxon>
        <taxon>Actinomycetota</taxon>
        <taxon>Actinomycetes</taxon>
        <taxon>Pseudonocardiales</taxon>
        <taxon>Pseudonocardiaceae</taxon>
        <taxon>Saccharothrix</taxon>
    </lineage>
</organism>
<proteinExistence type="predicted"/>
<sequence length="58" mass="6469">MNTTKTWRRSSHSGAGNNCVELAVDRAVTVVRDSKRPGPELAFADRPFRAFLTALRHT</sequence>
<gene>
    <name evidence="2" type="ORF">C8E97_1966</name>
</gene>
<dbReference type="AlphaFoldDB" id="A0A495VVI9"/>
<protein>
    <submittedName>
        <fullName evidence="2">Uncharacterized protein DUF397</fullName>
    </submittedName>
</protein>